<dbReference type="InterPro" id="IPR021727">
    <property type="entry name" value="DUF3299"/>
</dbReference>
<reference evidence="2 3" key="2">
    <citation type="journal article" date="2011" name="J. Bacteriol.">
        <title>Complete genome sequence of strain HTCC2503T of Parvularcula bermudensis, the type species of the order "Parvularculales" in the class Alphaproteobacteria.</title>
        <authorList>
            <person name="Oh H.M."/>
            <person name="Kang I."/>
            <person name="Vergin K.L."/>
            <person name="Kang D."/>
            <person name="Rhee K.H."/>
            <person name="Giovannoni S.J."/>
            <person name="Cho J.C."/>
        </authorList>
    </citation>
    <scope>NUCLEOTIDE SEQUENCE [LARGE SCALE GENOMIC DNA]</scope>
    <source>
        <strain evidence="3">ATCC BAA-594 / HTCC2503 / KCTC 12087</strain>
    </source>
</reference>
<evidence type="ECO:0000313" key="2">
    <source>
        <dbReference type="EMBL" id="ADM10427.1"/>
    </source>
</evidence>
<evidence type="ECO:0000313" key="3">
    <source>
        <dbReference type="Proteomes" id="UP000001302"/>
    </source>
</evidence>
<dbReference type="Proteomes" id="UP000001302">
    <property type="component" value="Chromosome"/>
</dbReference>
<reference evidence="3" key="1">
    <citation type="submission" date="2010-08" db="EMBL/GenBank/DDBJ databases">
        <title>Genome sequence of Parvularcula bermudensis HTCC2503.</title>
        <authorList>
            <person name="Kang D.-M."/>
            <person name="Oh H.-M."/>
            <person name="Cho J.-C."/>
        </authorList>
    </citation>
    <scope>NUCLEOTIDE SEQUENCE [LARGE SCALE GENOMIC DNA]</scope>
    <source>
        <strain evidence="3">ATCC BAA-594 / HTCC2503 / KCTC 12087</strain>
    </source>
</reference>
<feature type="region of interest" description="Disordered" evidence="1">
    <location>
        <begin position="35"/>
        <end position="59"/>
    </location>
</feature>
<dbReference type="RefSeq" id="WP_013301401.1">
    <property type="nucleotide sequence ID" value="NC_014414.1"/>
</dbReference>
<keyword evidence="3" id="KW-1185">Reference proteome</keyword>
<organism evidence="2 3">
    <name type="scientific">Parvularcula bermudensis (strain ATCC BAA-594 / HTCC2503 / KCTC 12087)</name>
    <dbReference type="NCBI Taxonomy" id="314260"/>
    <lineage>
        <taxon>Bacteria</taxon>
        <taxon>Pseudomonadati</taxon>
        <taxon>Pseudomonadota</taxon>
        <taxon>Alphaproteobacteria</taxon>
        <taxon>Parvularculales</taxon>
        <taxon>Parvularculaceae</taxon>
        <taxon>Parvularcula</taxon>
    </lineage>
</organism>
<dbReference type="HOGENOM" id="CLU_099457_1_0_5"/>
<dbReference type="Pfam" id="PF11736">
    <property type="entry name" value="DUF3299"/>
    <property type="match status" value="1"/>
</dbReference>
<evidence type="ECO:0000256" key="1">
    <source>
        <dbReference type="SAM" id="MobiDB-lite"/>
    </source>
</evidence>
<gene>
    <name evidence="2" type="ordered locus">PB2503_11919</name>
</gene>
<dbReference type="Gene3D" id="2.40.50.870">
    <property type="entry name" value="Protein of unknown function (DUF3299)"/>
    <property type="match status" value="1"/>
</dbReference>
<accession>E0TDX8</accession>
<dbReference type="OrthoDB" id="9812956at2"/>
<name>E0TDX8_PARBH</name>
<dbReference type="EMBL" id="CP002156">
    <property type="protein sequence ID" value="ADM10427.1"/>
    <property type="molecule type" value="Genomic_DNA"/>
</dbReference>
<sequence>MKFALIPMLVLSLALQEVPRSINWGALVPAGDEAASAGDPTEISHDTVGKQSGSDRPVRSLDGEYIRMPGFMLPLDYTEEGMVTAFLLVPYYGACIHVPPPPPNQIVFVKTEASPVRSKGLWDPVWVTGTLLVAPYDNDLGDAAYTLTLDKIEPYTED</sequence>
<proteinExistence type="predicted"/>
<dbReference type="AlphaFoldDB" id="E0TDX8"/>
<dbReference type="eggNOG" id="COG3495">
    <property type="taxonomic scope" value="Bacteria"/>
</dbReference>
<dbReference type="KEGG" id="pbr:PB2503_11919"/>
<dbReference type="STRING" id="314260.PB2503_11919"/>
<keyword evidence="2" id="KW-0449">Lipoprotein</keyword>
<protein>
    <submittedName>
        <fullName evidence="2">Lipoprotein, putative</fullName>
    </submittedName>
</protein>